<dbReference type="NCBIfam" id="TIGR02282">
    <property type="entry name" value="MltB"/>
    <property type="match status" value="1"/>
</dbReference>
<dbReference type="FunFam" id="1.10.8.350:FF:000001">
    <property type="entry name" value="Lytic murein transglycosylase B"/>
    <property type="match status" value="1"/>
</dbReference>
<dbReference type="PANTHER" id="PTHR30163">
    <property type="entry name" value="MEMBRANE-BOUND LYTIC MUREIN TRANSGLYCOSYLASE B"/>
    <property type="match status" value="1"/>
</dbReference>
<feature type="active site" evidence="1">
    <location>
        <position position="153"/>
    </location>
</feature>
<proteinExistence type="predicted"/>
<dbReference type="InterPro" id="IPR031304">
    <property type="entry name" value="SLT_2"/>
</dbReference>
<dbReference type="OrthoDB" id="9772911at2"/>
<dbReference type="CDD" id="cd13399">
    <property type="entry name" value="Slt35-like"/>
    <property type="match status" value="1"/>
</dbReference>
<dbReference type="Pfam" id="PF13406">
    <property type="entry name" value="SLT_2"/>
    <property type="match status" value="1"/>
</dbReference>
<evidence type="ECO:0000259" key="2">
    <source>
        <dbReference type="Pfam" id="PF13406"/>
    </source>
</evidence>
<accession>A0A1I7HJU2</accession>
<dbReference type="InterPro" id="IPR043426">
    <property type="entry name" value="MltB-like"/>
</dbReference>
<dbReference type="InterPro" id="IPR023346">
    <property type="entry name" value="Lysozyme-like_dom_sf"/>
</dbReference>
<dbReference type="SUPFAM" id="SSF53955">
    <property type="entry name" value="Lysozyme-like"/>
    <property type="match status" value="1"/>
</dbReference>
<protein>
    <submittedName>
        <fullName evidence="3">Membrane-bound lytic murein transglycosylase B</fullName>
    </submittedName>
</protein>
<dbReference type="Gene3D" id="1.10.8.350">
    <property type="entry name" value="Bacterial muramidase"/>
    <property type="match status" value="1"/>
</dbReference>
<evidence type="ECO:0000313" key="3">
    <source>
        <dbReference type="EMBL" id="SFU61034.1"/>
    </source>
</evidence>
<dbReference type="PANTHER" id="PTHR30163:SF9">
    <property type="entry name" value="MEMBRANE-BOUND LYTIC MUREIN TRANSGLYCOSYLASE B"/>
    <property type="match status" value="1"/>
</dbReference>
<dbReference type="InterPro" id="IPR011757">
    <property type="entry name" value="Lytic_transglycosylase_MltB"/>
</dbReference>
<organism evidence="3 4">
    <name type="scientific">Nitrosomonas eutropha</name>
    <dbReference type="NCBI Taxonomy" id="916"/>
    <lineage>
        <taxon>Bacteria</taxon>
        <taxon>Pseudomonadati</taxon>
        <taxon>Pseudomonadota</taxon>
        <taxon>Betaproteobacteria</taxon>
        <taxon>Nitrosomonadales</taxon>
        <taxon>Nitrosomonadaceae</taxon>
        <taxon>Nitrosomonas</taxon>
    </lineage>
</organism>
<dbReference type="RefSeq" id="WP_083414710.1">
    <property type="nucleotide sequence ID" value="NZ_FPBL01000005.1"/>
</dbReference>
<name>A0A1I7HJU2_9PROT</name>
<dbReference type="AlphaFoldDB" id="A0A1I7HJU2"/>
<dbReference type="GO" id="GO:0008933">
    <property type="term" value="F:peptidoglycan lytic transglycosylase activity"/>
    <property type="evidence" value="ECO:0007669"/>
    <property type="project" value="TreeGrafter"/>
</dbReference>
<dbReference type="GO" id="GO:0009253">
    <property type="term" value="P:peptidoglycan catabolic process"/>
    <property type="evidence" value="ECO:0007669"/>
    <property type="project" value="TreeGrafter"/>
</dbReference>
<evidence type="ECO:0000313" key="4">
    <source>
        <dbReference type="Proteomes" id="UP000183926"/>
    </source>
</evidence>
<reference evidence="3 4" key="1">
    <citation type="submission" date="2016-10" db="EMBL/GenBank/DDBJ databases">
        <authorList>
            <person name="de Groot N.N."/>
        </authorList>
    </citation>
    <scope>NUCLEOTIDE SEQUENCE [LARGE SCALE GENOMIC DNA]</scope>
    <source>
        <strain evidence="3 4">Nm24</strain>
    </source>
</reference>
<gene>
    <name evidence="3" type="ORF">SAMN05216339_10569</name>
</gene>
<sequence>MNYDFCSIHPAFLIFLVKNLFRLMNSSYFPDRLFLLIPIILITYSASCWAAQPTPISRPEVRNFITYMVDQHQYEMNELERVFSQADFRPDILKLISTPASAITWDEYRKRFVNMQRIRGGINFWNKYASELEQARKIYGVPEEIIVAIIGIETAYGSSTGTYRIIDTLTTLAFDFPRRADYFREELEQYLLLAREQKFSLLDIKGSYAGAIGIPQFMPGSYRRYAVDFNHDGKIDLSGSAADAIGSVGNYLKEYGWEAGKPIAVRARIRSENFQKFLDAGIEPLHSVKKLREAGIIPLDSVTDNTLSALLELNNQGNRQFWLGLRNFYVITRYNRSIFYAMSVFELARAIRVARSS</sequence>
<dbReference type="Gene3D" id="1.10.530.10">
    <property type="match status" value="1"/>
</dbReference>
<feature type="domain" description="Transglycosylase SLT" evidence="2">
    <location>
        <begin position="59"/>
        <end position="349"/>
    </location>
</feature>
<evidence type="ECO:0000256" key="1">
    <source>
        <dbReference type="PIRSR" id="PIRSR611757-1"/>
    </source>
</evidence>
<dbReference type="Proteomes" id="UP000183926">
    <property type="component" value="Unassembled WGS sequence"/>
</dbReference>
<dbReference type="EMBL" id="FPBL01000005">
    <property type="protein sequence ID" value="SFU61034.1"/>
    <property type="molecule type" value="Genomic_DNA"/>
</dbReference>